<evidence type="ECO:0000259" key="2">
    <source>
        <dbReference type="Pfam" id="PF01321"/>
    </source>
</evidence>
<name>A0A3B0RMY2_9ZZZZ</name>
<gene>
    <name evidence="3" type="ORF">MNBD_ALPHA08-2085</name>
</gene>
<dbReference type="SUPFAM" id="SSF55920">
    <property type="entry name" value="Creatinase/aminopeptidase"/>
    <property type="match status" value="1"/>
</dbReference>
<dbReference type="EMBL" id="UOEC01000061">
    <property type="protein sequence ID" value="VAV89568.1"/>
    <property type="molecule type" value="Genomic_DNA"/>
</dbReference>
<feature type="domain" description="Creatinase N-terminal" evidence="2">
    <location>
        <begin position="26"/>
        <end position="156"/>
    </location>
</feature>
<proteinExistence type="predicted"/>
<dbReference type="Gene3D" id="3.40.350.10">
    <property type="entry name" value="Creatinase/prolidase N-terminal domain"/>
    <property type="match status" value="1"/>
</dbReference>
<dbReference type="SUPFAM" id="SSF53092">
    <property type="entry name" value="Creatinase/prolidase N-terminal domain"/>
    <property type="match status" value="1"/>
</dbReference>
<dbReference type="InterPro" id="IPR000994">
    <property type="entry name" value="Pept_M24"/>
</dbReference>
<feature type="domain" description="Peptidase M24" evidence="1">
    <location>
        <begin position="164"/>
        <end position="380"/>
    </location>
</feature>
<keyword evidence="3" id="KW-0378">Hydrolase</keyword>
<dbReference type="PANTHER" id="PTHR46112">
    <property type="entry name" value="AMINOPEPTIDASE"/>
    <property type="match status" value="1"/>
</dbReference>
<accession>A0A3B0RMY2</accession>
<dbReference type="InterPro" id="IPR050659">
    <property type="entry name" value="Peptidase_M24B"/>
</dbReference>
<sequence length="400" mass="44438">MRPRHFTYHNGEKPTLPFADGEYEARLNGLRTIMAEQSLDAVLLTSMHNIAYYSGFLYCSFGRPYACIITADNCITISANIDAGQPWRRCYGENLVYTDWQRDNYWHACAHIIGDKTTIGFEADHLTIARYKELSATFPAAKLTDIAPDIMARRMVKSPAEIELITHGARIADIGGAAIRDAIKPQAREIDIAMTGRDAMELAIAETFPDAEYRDTWVWFQSGINTDGAHNPVTARKLQTGDLLSLNTFPMISGYYTALERTLFLGEPDPASLKTWQANVAAHEIGLAAIKPGATCSGICAEVNAFFEEKDLLQYRSFGYGHSFGILSHYYGREAGLELREDIDTVLEPGMVVSMEPMLTIPDGQPGAGGYREHDILIIEENGARNITKFPYGPDHNIII</sequence>
<dbReference type="InterPro" id="IPR000587">
    <property type="entry name" value="Creatinase_N"/>
</dbReference>
<protein>
    <submittedName>
        <fullName evidence="3">Creatinase</fullName>
        <ecNumber evidence="3">3.5.3.3</ecNumber>
    </submittedName>
</protein>
<dbReference type="Pfam" id="PF00557">
    <property type="entry name" value="Peptidase_M24"/>
    <property type="match status" value="1"/>
</dbReference>
<reference evidence="3" key="1">
    <citation type="submission" date="2018-06" db="EMBL/GenBank/DDBJ databases">
        <authorList>
            <person name="Zhirakovskaya E."/>
        </authorList>
    </citation>
    <scope>NUCLEOTIDE SEQUENCE</scope>
</reference>
<dbReference type="Pfam" id="PF01321">
    <property type="entry name" value="Creatinase_N"/>
    <property type="match status" value="1"/>
</dbReference>
<dbReference type="Gene3D" id="3.90.230.10">
    <property type="entry name" value="Creatinase/methionine aminopeptidase superfamily"/>
    <property type="match status" value="1"/>
</dbReference>
<dbReference type="InterPro" id="IPR029149">
    <property type="entry name" value="Creatin/AminoP/Spt16_N"/>
</dbReference>
<evidence type="ECO:0000259" key="1">
    <source>
        <dbReference type="Pfam" id="PF00557"/>
    </source>
</evidence>
<dbReference type="GO" id="GO:0016980">
    <property type="term" value="F:creatinase activity"/>
    <property type="evidence" value="ECO:0007669"/>
    <property type="project" value="UniProtKB-EC"/>
</dbReference>
<dbReference type="EC" id="3.5.3.3" evidence="3"/>
<evidence type="ECO:0000313" key="3">
    <source>
        <dbReference type="EMBL" id="VAV89568.1"/>
    </source>
</evidence>
<dbReference type="AlphaFoldDB" id="A0A3B0RMY2"/>
<dbReference type="InterPro" id="IPR036005">
    <property type="entry name" value="Creatinase/aminopeptidase-like"/>
</dbReference>
<dbReference type="PANTHER" id="PTHR46112:SF2">
    <property type="entry name" value="XAA-PRO AMINOPEPTIDASE P-RELATED"/>
    <property type="match status" value="1"/>
</dbReference>
<organism evidence="3">
    <name type="scientific">hydrothermal vent metagenome</name>
    <dbReference type="NCBI Taxonomy" id="652676"/>
    <lineage>
        <taxon>unclassified sequences</taxon>
        <taxon>metagenomes</taxon>
        <taxon>ecological metagenomes</taxon>
    </lineage>
</organism>